<sequence length="689" mass="74968">MSSACTLERLLTVTTYSASKVRRQTGGAFSALGPVRAEYSTCQAFTAMQSLLPDSLTSSAHDSGFVQDGSATKMLFQHYGGSIPPPPHPLTAGFEQTVDANEAHSSMSALSQDNGFSFRLRAQTPSMWPAIACPYDVQQTSKSAPTSGLASPEDGPDDTHWLGNAPKGRARSRALTFVPGCHFSAAAPGSTLQHVPSSRPRCLEDIAPRQCFLQVLGMYREMLWTSLPLVDWPTFAHDLLHRRDAQDKTYLAFALSLTALTLSWCPNAYLPEPKAFYFKLRDVCHRSNRRLQDRSYSPLTTVHVSTLISDSLHLQEIGQNAASAATFGEAEGLLKHANLMHVGCPAGSGPRLGSASASHEDLQLLCFKIKGITSLCDSRPLVHACDDRGVCSVLQTTQTDSENTPHGLRSSAHLTHILAEVIQFHRETTLKQTPSCFEEPHKDAEMPIRIDGLRCRVSAVMRSFDSDLGIGGDAHALHGADELPPLPFPPVPRAKFRDATLSPPNSPWPPRAFSATGLPSRKVAWPEPNEQVDCRSATIKVGQLPPLANATKAQRSLAASRVLACWTSARPTGEERSFEVRQAVRLELLLLVLAIELVLDDTVAILGIRSHQEHCKSAWQPAFRQAADASEESPKETLESRRNVFVALLSFTVAKLKGRPAALGDVRRFTTLTNALAFLQGLAARKTAK</sequence>
<organism evidence="2 3">
    <name type="scientific">Ceraceosorus bombacis</name>
    <dbReference type="NCBI Taxonomy" id="401625"/>
    <lineage>
        <taxon>Eukaryota</taxon>
        <taxon>Fungi</taxon>
        <taxon>Dikarya</taxon>
        <taxon>Basidiomycota</taxon>
        <taxon>Ustilaginomycotina</taxon>
        <taxon>Exobasidiomycetes</taxon>
        <taxon>Ceraceosorales</taxon>
        <taxon>Ceraceosoraceae</taxon>
        <taxon>Ceraceosorus</taxon>
    </lineage>
</organism>
<accession>A0A0P1BI22</accession>
<dbReference type="STRING" id="401625.A0A0P1BI22"/>
<reference evidence="2 3" key="1">
    <citation type="submission" date="2014-09" db="EMBL/GenBank/DDBJ databases">
        <authorList>
            <person name="Magalhaes I.L.F."/>
            <person name="Oliveira U."/>
            <person name="Santos F.R."/>
            <person name="Vidigal T.H.D.A."/>
            <person name="Brescovit A.D."/>
            <person name="Santos A.J."/>
        </authorList>
    </citation>
    <scope>NUCLEOTIDE SEQUENCE [LARGE SCALE GENOMIC DNA]</scope>
</reference>
<dbReference type="EMBL" id="CCYA01000260">
    <property type="protein sequence ID" value="CEH15254.1"/>
    <property type="molecule type" value="Genomic_DNA"/>
</dbReference>
<protein>
    <submittedName>
        <fullName evidence="2">Fungal specific transcription factor domain protein</fullName>
    </submittedName>
</protein>
<feature type="region of interest" description="Disordered" evidence="1">
    <location>
        <begin position="141"/>
        <end position="165"/>
    </location>
</feature>
<evidence type="ECO:0000313" key="2">
    <source>
        <dbReference type="EMBL" id="CEH15254.1"/>
    </source>
</evidence>
<keyword evidence="3" id="KW-1185">Reference proteome</keyword>
<proteinExistence type="predicted"/>
<evidence type="ECO:0000313" key="3">
    <source>
        <dbReference type="Proteomes" id="UP000054845"/>
    </source>
</evidence>
<dbReference type="AlphaFoldDB" id="A0A0P1BI22"/>
<dbReference type="Proteomes" id="UP000054845">
    <property type="component" value="Unassembled WGS sequence"/>
</dbReference>
<dbReference type="OrthoDB" id="4456959at2759"/>
<evidence type="ECO:0000256" key="1">
    <source>
        <dbReference type="SAM" id="MobiDB-lite"/>
    </source>
</evidence>
<name>A0A0P1BI22_9BASI</name>